<evidence type="ECO:0000256" key="1">
    <source>
        <dbReference type="ARBA" id="ARBA00004141"/>
    </source>
</evidence>
<feature type="transmembrane region" description="Helical" evidence="6">
    <location>
        <begin position="309"/>
        <end position="327"/>
    </location>
</feature>
<feature type="transmembrane region" description="Helical" evidence="6">
    <location>
        <begin position="235"/>
        <end position="255"/>
    </location>
</feature>
<organism evidence="8 9">
    <name type="scientific">Epicoccum nigrum</name>
    <name type="common">Soil fungus</name>
    <name type="synonym">Epicoccum purpurascens</name>
    <dbReference type="NCBI Taxonomy" id="105696"/>
    <lineage>
        <taxon>Eukaryota</taxon>
        <taxon>Fungi</taxon>
        <taxon>Dikarya</taxon>
        <taxon>Ascomycota</taxon>
        <taxon>Pezizomycotina</taxon>
        <taxon>Dothideomycetes</taxon>
        <taxon>Pleosporomycetidae</taxon>
        <taxon>Pleosporales</taxon>
        <taxon>Pleosporineae</taxon>
        <taxon>Didymellaceae</taxon>
        <taxon>Epicoccum</taxon>
    </lineage>
</organism>
<keyword evidence="3 6" id="KW-0812">Transmembrane</keyword>
<dbReference type="PROSITE" id="PS50850">
    <property type="entry name" value="MFS"/>
    <property type="match status" value="1"/>
</dbReference>
<dbReference type="InterPro" id="IPR050360">
    <property type="entry name" value="MFS_Sugar_Transporters"/>
</dbReference>
<keyword evidence="5 6" id="KW-0472">Membrane</keyword>
<dbReference type="EMBL" id="KZ107840">
    <property type="protein sequence ID" value="OSS51368.1"/>
    <property type="molecule type" value="Genomic_DNA"/>
</dbReference>
<evidence type="ECO:0000256" key="5">
    <source>
        <dbReference type="ARBA" id="ARBA00023136"/>
    </source>
</evidence>
<dbReference type="InParanoid" id="A0A1Y2M834"/>
<comment type="subcellular location">
    <subcellularLocation>
        <location evidence="1">Membrane</location>
        <topology evidence="1">Multi-pass membrane protein</topology>
    </subcellularLocation>
</comment>
<keyword evidence="4 6" id="KW-1133">Transmembrane helix</keyword>
<evidence type="ECO:0000313" key="8">
    <source>
        <dbReference type="EMBL" id="OSS51368.1"/>
    </source>
</evidence>
<evidence type="ECO:0000313" key="9">
    <source>
        <dbReference type="Proteomes" id="UP000193240"/>
    </source>
</evidence>
<evidence type="ECO:0000256" key="2">
    <source>
        <dbReference type="ARBA" id="ARBA00010992"/>
    </source>
</evidence>
<feature type="transmembrane region" description="Helical" evidence="6">
    <location>
        <begin position="20"/>
        <end position="43"/>
    </location>
</feature>
<keyword evidence="9" id="KW-1185">Reference proteome</keyword>
<dbReference type="PANTHER" id="PTHR48022:SF41">
    <property type="entry name" value="MAJOR FACILITATOR SUPERFAMILY (MFS) PROFILE DOMAIN-CONTAINING PROTEIN"/>
    <property type="match status" value="1"/>
</dbReference>
<dbReference type="InterPro" id="IPR005828">
    <property type="entry name" value="MFS_sugar_transport-like"/>
</dbReference>
<dbReference type="InterPro" id="IPR036259">
    <property type="entry name" value="MFS_trans_sf"/>
</dbReference>
<evidence type="ECO:0000256" key="3">
    <source>
        <dbReference type="ARBA" id="ARBA00022692"/>
    </source>
</evidence>
<feature type="transmembrane region" description="Helical" evidence="6">
    <location>
        <begin position="276"/>
        <end position="297"/>
    </location>
</feature>
<sequence length="362" mass="39566">MVTIQTWLSEVVPTDLRGPFMALLPIFKLVGQLIGAGVSLAVVDMDEKLAYRICFGTQLPFSGILTVCAIIIPESPVWLLRRNLSESDSSARKAMMRLHQHDKSYNFEEVFADMKRVVQIETCEESAENDSYLTCLRGTNLRRTIIVVFAEFIPLLFGLQLLGSSSYFMQQIGMVPKLSLVMQVLGVACGMIACCITFYTLSKIGRRKLMILSLASISVLWGAIGFCGIRQDSPGAMVTAIGMLLVVVAAGVGAWPASYAVAGETSSYRVRAKTQGLGWFMYGLGTMVFGLAMPYLFNPDAADLGSYTAFLYCVLSGAAVIGAFFLVPEMKGRSAEEIDRMFVARVPTRRFLHWTNAGASSA</sequence>
<reference evidence="8 9" key="1">
    <citation type="journal article" date="2017" name="Genome Announc.">
        <title>Genome sequence of the saprophytic ascomycete Epicoccum nigrum ICMP 19927 strain isolated from New Zealand.</title>
        <authorList>
            <person name="Fokin M."/>
            <person name="Fleetwood D."/>
            <person name="Weir B.S."/>
            <person name="Villas-Boas S.G."/>
        </authorList>
    </citation>
    <scope>NUCLEOTIDE SEQUENCE [LARGE SCALE GENOMIC DNA]</scope>
    <source>
        <strain evidence="8 9">ICMP 19927</strain>
    </source>
</reference>
<dbReference type="Gene3D" id="1.20.1250.20">
    <property type="entry name" value="MFS general substrate transporter like domains"/>
    <property type="match status" value="1"/>
</dbReference>
<feature type="domain" description="Major facilitator superfamily (MFS) profile" evidence="7">
    <location>
        <begin position="1"/>
        <end position="331"/>
    </location>
</feature>
<evidence type="ECO:0000256" key="4">
    <source>
        <dbReference type="ARBA" id="ARBA00022989"/>
    </source>
</evidence>
<feature type="transmembrane region" description="Helical" evidence="6">
    <location>
        <begin position="209"/>
        <end position="229"/>
    </location>
</feature>
<evidence type="ECO:0000256" key="6">
    <source>
        <dbReference type="SAM" id="Phobius"/>
    </source>
</evidence>
<dbReference type="GO" id="GO:0005351">
    <property type="term" value="F:carbohydrate:proton symporter activity"/>
    <property type="evidence" value="ECO:0007669"/>
    <property type="project" value="TreeGrafter"/>
</dbReference>
<dbReference type="AlphaFoldDB" id="A0A1Y2M834"/>
<feature type="transmembrane region" description="Helical" evidence="6">
    <location>
        <begin position="180"/>
        <end position="202"/>
    </location>
</feature>
<dbReference type="SUPFAM" id="SSF103473">
    <property type="entry name" value="MFS general substrate transporter"/>
    <property type="match status" value="1"/>
</dbReference>
<accession>A0A1Y2M834</accession>
<dbReference type="Pfam" id="PF00083">
    <property type="entry name" value="Sugar_tr"/>
    <property type="match status" value="1"/>
</dbReference>
<feature type="transmembrane region" description="Helical" evidence="6">
    <location>
        <begin position="145"/>
        <end position="168"/>
    </location>
</feature>
<comment type="similarity">
    <text evidence="2">Belongs to the major facilitator superfamily. Sugar transporter (TC 2.A.1.1) family.</text>
</comment>
<dbReference type="PANTHER" id="PTHR48022">
    <property type="entry name" value="PLASTIDIC GLUCOSE TRANSPORTER 4"/>
    <property type="match status" value="1"/>
</dbReference>
<dbReference type="InterPro" id="IPR020846">
    <property type="entry name" value="MFS_dom"/>
</dbReference>
<gene>
    <name evidence="8" type="ORF">B5807_03082</name>
</gene>
<dbReference type="GO" id="GO:0016020">
    <property type="term" value="C:membrane"/>
    <property type="evidence" value="ECO:0007669"/>
    <property type="project" value="UniProtKB-SubCell"/>
</dbReference>
<dbReference type="Proteomes" id="UP000193240">
    <property type="component" value="Unassembled WGS sequence"/>
</dbReference>
<proteinExistence type="inferred from homology"/>
<name>A0A1Y2M834_EPING</name>
<protein>
    <recommendedName>
        <fullName evidence="7">Major facilitator superfamily (MFS) profile domain-containing protein</fullName>
    </recommendedName>
</protein>
<evidence type="ECO:0000259" key="7">
    <source>
        <dbReference type="PROSITE" id="PS50850"/>
    </source>
</evidence>